<dbReference type="InterPro" id="IPR006176">
    <property type="entry name" value="3-OHacyl-CoA_DH_NAD-bd"/>
</dbReference>
<dbReference type="SUPFAM" id="SSF51735">
    <property type="entry name" value="NAD(P)-binding Rossmann-fold domains"/>
    <property type="match status" value="1"/>
</dbReference>
<evidence type="ECO:0000313" key="7">
    <source>
        <dbReference type="EMBL" id="SFT96339.1"/>
    </source>
</evidence>
<proteinExistence type="inferred from homology"/>
<dbReference type="EMBL" id="FPBA01000019">
    <property type="protein sequence ID" value="SFT96339.1"/>
    <property type="molecule type" value="Genomic_DNA"/>
</dbReference>
<dbReference type="GO" id="GO:0070403">
    <property type="term" value="F:NAD+ binding"/>
    <property type="evidence" value="ECO:0007669"/>
    <property type="project" value="InterPro"/>
</dbReference>
<evidence type="ECO:0000259" key="5">
    <source>
        <dbReference type="Pfam" id="PF00725"/>
    </source>
</evidence>
<feature type="domain" description="3-hydroxyacyl-CoA dehydrogenase C-terminal" evidence="5">
    <location>
        <begin position="198"/>
        <end position="282"/>
    </location>
</feature>
<dbReference type="InterPro" id="IPR013328">
    <property type="entry name" value="6PGD_dom2"/>
</dbReference>
<keyword evidence="4" id="KW-0472">Membrane</keyword>
<dbReference type="Pfam" id="PF00725">
    <property type="entry name" value="3HCDH"/>
    <property type="match status" value="1"/>
</dbReference>
<keyword evidence="3" id="KW-0560">Oxidoreductase</keyword>
<dbReference type="InterPro" id="IPR036291">
    <property type="entry name" value="NAD(P)-bd_dom_sf"/>
</dbReference>
<name>A0A1I7CA85_9ACTN</name>
<evidence type="ECO:0000313" key="8">
    <source>
        <dbReference type="Proteomes" id="UP000199546"/>
    </source>
</evidence>
<sequence>MQGGDRRAQWGPHVDRSQGTVAVIGAGTIGLSWAALFAAHGHTVRVQDPRPGIGPEVESAVRHLTRLQPATGEAADLLSRIEVVDDVETAVAGADVVQENAPERLPLKQELFARIEAAVGERTLIASSTSALMPSDLAREMRTPERLVVGHPFNPPEVLPLVEVVPGERTAPWAVEAAVAFYRSVGKKPVVLHREINGFVANRLQSTLFRECVWLVTQGVVSAAELDEIVTESIGPRWATAGPFESFHLGGGPGGMRHFLEHLGPGMARRWKVVEQPELDEATVELVSSQVEERFAGRTYEQLTEDRDRAQLAVIRARDEARGGNG</sequence>
<evidence type="ECO:0000259" key="6">
    <source>
        <dbReference type="Pfam" id="PF02737"/>
    </source>
</evidence>
<dbReference type="Gene3D" id="1.10.1040.10">
    <property type="entry name" value="N-(1-d-carboxylethyl)-l-norvaline Dehydrogenase, domain 2"/>
    <property type="match status" value="1"/>
</dbReference>
<comment type="pathway">
    <text evidence="1">Lipid metabolism; butanoate metabolism.</text>
</comment>
<reference evidence="8" key="1">
    <citation type="submission" date="2016-10" db="EMBL/GenBank/DDBJ databases">
        <authorList>
            <person name="Varghese N."/>
            <person name="Submissions S."/>
        </authorList>
    </citation>
    <scope>NUCLEOTIDE SEQUENCE [LARGE SCALE GENOMIC DNA]</scope>
    <source>
        <strain evidence="8">DSM 46136</strain>
    </source>
</reference>
<evidence type="ECO:0000256" key="2">
    <source>
        <dbReference type="ARBA" id="ARBA00009463"/>
    </source>
</evidence>
<dbReference type="PANTHER" id="PTHR48075:SF5">
    <property type="entry name" value="3-HYDROXYBUTYRYL-COA DEHYDROGENASE"/>
    <property type="match status" value="1"/>
</dbReference>
<evidence type="ECO:0000256" key="4">
    <source>
        <dbReference type="SAM" id="Phobius"/>
    </source>
</evidence>
<feature type="transmembrane region" description="Helical" evidence="4">
    <location>
        <begin position="21"/>
        <end position="41"/>
    </location>
</feature>
<gene>
    <name evidence="7" type="ORF">SAMN05660657_04274</name>
</gene>
<dbReference type="GO" id="GO:0016616">
    <property type="term" value="F:oxidoreductase activity, acting on the CH-OH group of donors, NAD or NADP as acceptor"/>
    <property type="evidence" value="ECO:0007669"/>
    <property type="project" value="InterPro"/>
</dbReference>
<dbReference type="Proteomes" id="UP000199546">
    <property type="component" value="Unassembled WGS sequence"/>
</dbReference>
<keyword evidence="4" id="KW-1133">Transmembrane helix</keyword>
<dbReference type="Pfam" id="PF02737">
    <property type="entry name" value="3HCDH_N"/>
    <property type="match status" value="1"/>
</dbReference>
<dbReference type="STRING" id="1296565.SAMN05660657_04274"/>
<dbReference type="SUPFAM" id="SSF48179">
    <property type="entry name" value="6-phosphogluconate dehydrogenase C-terminal domain-like"/>
    <property type="match status" value="1"/>
</dbReference>
<protein>
    <submittedName>
        <fullName evidence="7">Ketoreductase RED1</fullName>
    </submittedName>
</protein>
<dbReference type="GO" id="GO:0006631">
    <property type="term" value="P:fatty acid metabolic process"/>
    <property type="evidence" value="ECO:0007669"/>
    <property type="project" value="InterPro"/>
</dbReference>
<evidence type="ECO:0000256" key="3">
    <source>
        <dbReference type="ARBA" id="ARBA00023002"/>
    </source>
</evidence>
<dbReference type="PANTHER" id="PTHR48075">
    <property type="entry name" value="3-HYDROXYACYL-COA DEHYDROGENASE FAMILY PROTEIN"/>
    <property type="match status" value="1"/>
</dbReference>
<organism evidence="7 8">
    <name type="scientific">Geodermatophilus amargosae</name>
    <dbReference type="NCBI Taxonomy" id="1296565"/>
    <lineage>
        <taxon>Bacteria</taxon>
        <taxon>Bacillati</taxon>
        <taxon>Actinomycetota</taxon>
        <taxon>Actinomycetes</taxon>
        <taxon>Geodermatophilales</taxon>
        <taxon>Geodermatophilaceae</taxon>
        <taxon>Geodermatophilus</taxon>
    </lineage>
</organism>
<dbReference type="InterPro" id="IPR008927">
    <property type="entry name" value="6-PGluconate_DH-like_C_sf"/>
</dbReference>
<keyword evidence="4" id="KW-0812">Transmembrane</keyword>
<evidence type="ECO:0000256" key="1">
    <source>
        <dbReference type="ARBA" id="ARBA00005086"/>
    </source>
</evidence>
<comment type="similarity">
    <text evidence="2">Belongs to the 3-hydroxyacyl-CoA dehydrogenase family.</text>
</comment>
<dbReference type="OrthoDB" id="9771883at2"/>
<dbReference type="InterPro" id="IPR006108">
    <property type="entry name" value="3HC_DH_C"/>
</dbReference>
<dbReference type="AlphaFoldDB" id="A0A1I7CA85"/>
<feature type="domain" description="3-hydroxyacyl-CoA dehydrogenase NAD binding" evidence="6">
    <location>
        <begin position="20"/>
        <end position="194"/>
    </location>
</feature>
<accession>A0A1I7CA85</accession>
<keyword evidence="8" id="KW-1185">Reference proteome</keyword>
<dbReference type="Gene3D" id="3.40.50.720">
    <property type="entry name" value="NAD(P)-binding Rossmann-like Domain"/>
    <property type="match status" value="1"/>
</dbReference>